<reference evidence="1" key="1">
    <citation type="journal article" date="2020" name="bioRxiv">
        <title>Historical genomics reveals the evolutionary mechanisms behind multiple outbreaks of the host-specific coffee wilt pathogen Fusarium xylarioides.</title>
        <authorList>
            <person name="Peck D."/>
            <person name="Nowell R.W."/>
            <person name="Flood J."/>
            <person name="Ryan M.J."/>
            <person name="Barraclough T.G."/>
        </authorList>
    </citation>
    <scope>NUCLEOTIDE SEQUENCE</scope>
    <source>
        <strain evidence="1">IMI 127659i</strain>
    </source>
</reference>
<keyword evidence="2" id="KW-1185">Reference proteome</keyword>
<evidence type="ECO:0000313" key="1">
    <source>
        <dbReference type="EMBL" id="KAG5770285.1"/>
    </source>
</evidence>
<organism evidence="1 2">
    <name type="scientific">Fusarium xylarioides</name>
    <dbReference type="NCBI Taxonomy" id="221167"/>
    <lineage>
        <taxon>Eukaryota</taxon>
        <taxon>Fungi</taxon>
        <taxon>Dikarya</taxon>
        <taxon>Ascomycota</taxon>
        <taxon>Pezizomycotina</taxon>
        <taxon>Sordariomycetes</taxon>
        <taxon>Hypocreomycetidae</taxon>
        <taxon>Hypocreales</taxon>
        <taxon>Nectriaceae</taxon>
        <taxon>Fusarium</taxon>
        <taxon>Fusarium fujikuroi species complex</taxon>
    </lineage>
</organism>
<reference evidence="1" key="2">
    <citation type="submission" date="2020-10" db="EMBL/GenBank/DDBJ databases">
        <authorList>
            <person name="Peck L.D."/>
            <person name="Nowell R.W."/>
            <person name="Flood J."/>
            <person name="Ryan M.J."/>
            <person name="Barraclough T.G."/>
        </authorList>
    </citation>
    <scope>NUCLEOTIDE SEQUENCE</scope>
    <source>
        <strain evidence="1">IMI 127659i</strain>
    </source>
</reference>
<protein>
    <submittedName>
        <fullName evidence="1">Uncharacterized protein</fullName>
    </submittedName>
</protein>
<evidence type="ECO:0000313" key="2">
    <source>
        <dbReference type="Proteomes" id="UP000750502"/>
    </source>
</evidence>
<proteinExistence type="predicted"/>
<accession>A0A9P7L971</accession>
<dbReference type="EMBL" id="JADFTT010000060">
    <property type="protein sequence ID" value="KAG5770285.1"/>
    <property type="molecule type" value="Genomic_DNA"/>
</dbReference>
<sequence length="373" mass="42472">MIFLRFPHELWSLELLLPNTPQAPPRQGISIIEAIDQTGHVAGRPPMSILFGEGSLTRAELTLFIDLAQMMHEVEEGPNVPYELKHWRHFWGKNAFKNWDTTSGNTDDLPLRPVTLQENRVRVGKLKVNHPPSIDFPGPPGPARLHGCPVYMSVSPVAQDQLLQPIWKDENGKFVSPRCVETDMPVGNCIDLAVLRFDRTATSRIKEYNIARITNAARRRLMHFAAVGAEVAAYIPADCQAPILQLPELVGDRVEETTNAKQAMLDFGARRRLGRRRPSAIVNLEIAWGADRLWRFDLHAFHDNTYIAEGQYISACINETCFSVHDVMDRISELEQEEEEEEEWLRRFDNRRQARILAQELGFIDNSDSCDSE</sequence>
<comment type="caution">
    <text evidence="1">The sequence shown here is derived from an EMBL/GenBank/DDBJ whole genome shotgun (WGS) entry which is preliminary data.</text>
</comment>
<dbReference type="AlphaFoldDB" id="A0A9P7L971"/>
<dbReference type="OrthoDB" id="5002989at2759"/>
<dbReference type="Proteomes" id="UP000750502">
    <property type="component" value="Unassembled WGS sequence"/>
</dbReference>
<gene>
    <name evidence="1" type="ORF">H9Q72_002765</name>
</gene>
<name>A0A9P7L971_9HYPO</name>